<evidence type="ECO:0000313" key="3">
    <source>
        <dbReference type="Proteomes" id="UP000587527"/>
    </source>
</evidence>
<sequence length="92" mass="10532">MELLRSGFERIRPEAGVDPERGQWTWRVSLDSVTLAIRGRHYQRERECQSSLKTFLMAVPTAQVGDQAITMETRSARSHSAMTSVLTRRALR</sequence>
<feature type="region of interest" description="Disordered" evidence="1">
    <location>
        <begin position="73"/>
        <end position="92"/>
    </location>
</feature>
<reference evidence="2 3" key="1">
    <citation type="submission" date="2020-08" db="EMBL/GenBank/DDBJ databases">
        <title>Sequencing the genomes of 1000 actinobacteria strains.</title>
        <authorList>
            <person name="Klenk H.-P."/>
        </authorList>
    </citation>
    <scope>NUCLEOTIDE SEQUENCE [LARGE SCALE GENOMIC DNA]</scope>
    <source>
        <strain evidence="2 3">DSM 45362</strain>
    </source>
</reference>
<feature type="compositionally biased region" description="Polar residues" evidence="1">
    <location>
        <begin position="73"/>
        <end position="86"/>
    </location>
</feature>
<gene>
    <name evidence="2" type="ORF">F4553_003298</name>
</gene>
<dbReference type="EMBL" id="JACHMN010000002">
    <property type="protein sequence ID" value="MBB5869919.1"/>
    <property type="molecule type" value="Genomic_DNA"/>
</dbReference>
<proteinExistence type="predicted"/>
<accession>A0A841BRU3</accession>
<dbReference type="Proteomes" id="UP000587527">
    <property type="component" value="Unassembled WGS sequence"/>
</dbReference>
<evidence type="ECO:0000256" key="1">
    <source>
        <dbReference type="SAM" id="MobiDB-lite"/>
    </source>
</evidence>
<name>A0A841BRU3_9ACTN</name>
<evidence type="ECO:0008006" key="4">
    <source>
        <dbReference type="Google" id="ProtNLM"/>
    </source>
</evidence>
<organism evidence="2 3">
    <name type="scientific">Allocatelliglobosispora scoriae</name>
    <dbReference type="NCBI Taxonomy" id="643052"/>
    <lineage>
        <taxon>Bacteria</taxon>
        <taxon>Bacillati</taxon>
        <taxon>Actinomycetota</taxon>
        <taxon>Actinomycetes</taxon>
        <taxon>Micromonosporales</taxon>
        <taxon>Micromonosporaceae</taxon>
        <taxon>Allocatelliglobosispora</taxon>
    </lineage>
</organism>
<evidence type="ECO:0000313" key="2">
    <source>
        <dbReference type="EMBL" id="MBB5869919.1"/>
    </source>
</evidence>
<dbReference type="RefSeq" id="WP_184836914.1">
    <property type="nucleotide sequence ID" value="NZ_JACHMN010000002.1"/>
</dbReference>
<keyword evidence="3" id="KW-1185">Reference proteome</keyword>
<comment type="caution">
    <text evidence="2">The sequence shown here is derived from an EMBL/GenBank/DDBJ whole genome shotgun (WGS) entry which is preliminary data.</text>
</comment>
<dbReference type="AlphaFoldDB" id="A0A841BRU3"/>
<protein>
    <recommendedName>
        <fullName evidence="4">DUF1508 domain-containing protein</fullName>
    </recommendedName>
</protein>